<name>A0A9X1LV42_9MICO</name>
<evidence type="ECO:0000313" key="3">
    <source>
        <dbReference type="Proteomes" id="UP001139354"/>
    </source>
</evidence>
<dbReference type="EMBL" id="JAGTTN010000002">
    <property type="protein sequence ID" value="MCC2032387.1"/>
    <property type="molecule type" value="Genomic_DNA"/>
</dbReference>
<dbReference type="RefSeq" id="WP_229384322.1">
    <property type="nucleotide sequence ID" value="NZ_JAGTTN010000002.1"/>
</dbReference>
<dbReference type="Proteomes" id="UP001139354">
    <property type="component" value="Unassembled WGS sequence"/>
</dbReference>
<sequence>MTDIARPVALAVEPLIVPDSLDAADAPLFLEMVRIANAVCLYEAGHDYLREEPEEALGFWQDQTDWTQLGFAVRRDDAVLGVVKIMIGTESDVTAIEFDLMVDPPFWGLGVEELLLAEVEREARERGLATIQTWTLHRPGRDGARLEPSTGWGSIPAEDRQTIFPLAHGFTLEQVERNSVFDLTGDFADVERMHAAAVEAAGPEYRSIAWTSPTPSEYADGFAEALARMSTDAPQGGLVVDEQHWDAARVARRDARQQAQGLTVSVAAVVHEPTGAIAAYNELVIAEDHRGATQQYGTLVLKEHRGRRLGTVVKCANLLRWRELVPESPRVSTFNAEENRHMLDINEAIGFVPASYAGAWKKVLDL</sequence>
<gene>
    <name evidence="2" type="ORF">KEC57_09380</name>
</gene>
<dbReference type="PROSITE" id="PS51186">
    <property type="entry name" value="GNAT"/>
    <property type="match status" value="1"/>
</dbReference>
<organism evidence="2 3">
    <name type="scientific">Microbacterium allomyrinae</name>
    <dbReference type="NCBI Taxonomy" id="2830666"/>
    <lineage>
        <taxon>Bacteria</taxon>
        <taxon>Bacillati</taxon>
        <taxon>Actinomycetota</taxon>
        <taxon>Actinomycetes</taxon>
        <taxon>Micrococcales</taxon>
        <taxon>Microbacteriaceae</taxon>
        <taxon>Microbacterium</taxon>
    </lineage>
</organism>
<comment type="caution">
    <text evidence="2">The sequence shown here is derived from an EMBL/GenBank/DDBJ whole genome shotgun (WGS) entry which is preliminary data.</text>
</comment>
<dbReference type="InterPro" id="IPR000182">
    <property type="entry name" value="GNAT_dom"/>
</dbReference>
<keyword evidence="3" id="KW-1185">Reference proteome</keyword>
<protein>
    <submittedName>
        <fullName evidence="2">GNAT family N-acetyltransferase</fullName>
    </submittedName>
</protein>
<evidence type="ECO:0000313" key="2">
    <source>
        <dbReference type="EMBL" id="MCC2032387.1"/>
    </source>
</evidence>
<accession>A0A9X1LV42</accession>
<feature type="domain" description="N-acetyltransferase" evidence="1">
    <location>
        <begin position="31"/>
        <end position="196"/>
    </location>
</feature>
<dbReference type="SUPFAM" id="SSF55729">
    <property type="entry name" value="Acyl-CoA N-acyltransferases (Nat)"/>
    <property type="match status" value="1"/>
</dbReference>
<dbReference type="AlphaFoldDB" id="A0A9X1LV42"/>
<dbReference type="GO" id="GO:0016747">
    <property type="term" value="F:acyltransferase activity, transferring groups other than amino-acyl groups"/>
    <property type="evidence" value="ECO:0007669"/>
    <property type="project" value="InterPro"/>
</dbReference>
<dbReference type="InterPro" id="IPR016181">
    <property type="entry name" value="Acyl_CoA_acyltransferase"/>
</dbReference>
<dbReference type="Gene3D" id="3.40.630.30">
    <property type="match status" value="1"/>
</dbReference>
<dbReference type="CDD" id="cd04301">
    <property type="entry name" value="NAT_SF"/>
    <property type="match status" value="1"/>
</dbReference>
<proteinExistence type="predicted"/>
<evidence type="ECO:0000259" key="1">
    <source>
        <dbReference type="PROSITE" id="PS51186"/>
    </source>
</evidence>
<dbReference type="Pfam" id="PF00583">
    <property type="entry name" value="Acetyltransf_1"/>
    <property type="match status" value="1"/>
</dbReference>
<reference evidence="2" key="1">
    <citation type="submission" date="2021-04" db="EMBL/GenBank/DDBJ databases">
        <title>Microbacterium tenobrionis sp. nov. and Microbacterium allomyrinae sp. nov., isolated from larvae of Tenobrio molitor and Allomyrina dichotoma, respectively.</title>
        <authorList>
            <person name="Lee S.D."/>
        </authorList>
    </citation>
    <scope>NUCLEOTIDE SEQUENCE</scope>
    <source>
        <strain evidence="2">BWT-G7</strain>
    </source>
</reference>